<dbReference type="InterPro" id="IPR019291">
    <property type="entry name" value="Host_attachment_protein"/>
</dbReference>
<dbReference type="KEGG" id="ssei:FJR45_03345"/>
<accession>A0A7M1AZW1</accession>
<dbReference type="RefSeq" id="WP_193151346.1">
    <property type="nucleotide sequence ID" value="NZ_CP041235.1"/>
</dbReference>
<name>A0A7M1AZW1_9BACT</name>
<dbReference type="Proteomes" id="UP000593719">
    <property type="component" value="Chromosome"/>
</dbReference>
<evidence type="ECO:0000313" key="2">
    <source>
        <dbReference type="Proteomes" id="UP000593719"/>
    </source>
</evidence>
<dbReference type="EMBL" id="CP041235">
    <property type="protein sequence ID" value="QOP43037.1"/>
    <property type="molecule type" value="Genomic_DNA"/>
</dbReference>
<organism evidence="1 2">
    <name type="scientific">Sulfurimonas sediminis</name>
    <dbReference type="NCBI Taxonomy" id="2590020"/>
    <lineage>
        <taxon>Bacteria</taxon>
        <taxon>Pseudomonadati</taxon>
        <taxon>Campylobacterota</taxon>
        <taxon>Epsilonproteobacteria</taxon>
        <taxon>Campylobacterales</taxon>
        <taxon>Sulfurimonadaceae</taxon>
        <taxon>Sulfurimonas</taxon>
    </lineage>
</organism>
<keyword evidence="2" id="KW-1185">Reference proteome</keyword>
<sequence>MKLDNTVIIVADLGELKAYKTVKHEDIYNNELKINYSLELVNAEDFIEGRKKLHELKSDANGRKGHATIEEHSVEETIAKRTLTEVAEDIDMIVQQTQPKSLFLAFPQENNAELLDKLSQETKAVLKKNVALDLVKVDKNKLFEYFN</sequence>
<dbReference type="Pfam" id="PF10116">
    <property type="entry name" value="Host_attach"/>
    <property type="match status" value="1"/>
</dbReference>
<protein>
    <submittedName>
        <fullName evidence="1">Host attachment protein</fullName>
    </submittedName>
</protein>
<dbReference type="AlphaFoldDB" id="A0A7M1AZW1"/>
<evidence type="ECO:0000313" key="1">
    <source>
        <dbReference type="EMBL" id="QOP43037.1"/>
    </source>
</evidence>
<gene>
    <name evidence="1" type="ORF">FJR45_03345</name>
</gene>
<proteinExistence type="predicted"/>
<reference evidence="1 2" key="1">
    <citation type="submission" date="2019-06" db="EMBL/GenBank/DDBJ databases">
        <title>Sulfurimonas gotlandica sp. nov., a chemoautotrophic and psychrotolerant epsilonproteobacterium isolated from a pelagic redoxcline, and an emended description of the genus Sulfurimonas.</title>
        <authorList>
            <person name="Wang S."/>
            <person name="Jiang L."/>
            <person name="Shao Z."/>
        </authorList>
    </citation>
    <scope>NUCLEOTIDE SEQUENCE [LARGE SCALE GENOMIC DNA]</scope>
    <source>
        <strain evidence="1 2">S2-6</strain>
    </source>
</reference>